<reference evidence="2 3" key="1">
    <citation type="submission" date="2018-07" db="EMBL/GenBank/DDBJ databases">
        <title>Section-level genome sequencing of Aspergillus section Nigri to investigate inter- and intra-species variation.</title>
        <authorList>
            <consortium name="DOE Joint Genome Institute"/>
            <person name="Vesth T.C."/>
            <person name="Nybo J.L."/>
            <person name="Theobald S."/>
            <person name="Frisvad J.C."/>
            <person name="Larsen T.O."/>
            <person name="Nielsen K.F."/>
            <person name="Hoof J.B."/>
            <person name="Brandl J."/>
            <person name="Salamov A."/>
            <person name="Riley R."/>
            <person name="Gladden J.M."/>
            <person name="Phatale P."/>
            <person name="Nielsen M.T."/>
            <person name="Lyhne E.K."/>
            <person name="Kogle M.E."/>
            <person name="Strasser K."/>
            <person name="McDonnell E."/>
            <person name="Barry K."/>
            <person name="Clum A."/>
            <person name="Chen C."/>
            <person name="Nolan M."/>
            <person name="Sandor L."/>
            <person name="Kuo A."/>
            <person name="Lipzen A."/>
            <person name="Hainaut M."/>
            <person name="Drula E."/>
            <person name="Tsang A."/>
            <person name="Magnuson J.K."/>
            <person name="Henrissat B."/>
            <person name="Wiebenga A."/>
            <person name="Simmons B.A."/>
            <person name="Makela M.R."/>
            <person name="De vries R.P."/>
            <person name="Grigoriev I.V."/>
            <person name="Mortensen U.H."/>
            <person name="Baker S.E."/>
            <person name="Andersen M.R."/>
        </authorList>
    </citation>
    <scope>NUCLEOTIDE SEQUENCE [LARGE SCALE GENOMIC DNA]</scope>
    <source>
        <strain evidence="2 3">ATCC 13496</strain>
    </source>
</reference>
<dbReference type="InterPro" id="IPR007138">
    <property type="entry name" value="ABM_dom"/>
</dbReference>
<dbReference type="PROSITE" id="PS51725">
    <property type="entry name" value="ABM"/>
    <property type="match status" value="1"/>
</dbReference>
<protein>
    <recommendedName>
        <fullName evidence="1">ABM domain-containing protein</fullName>
    </recommendedName>
</protein>
<dbReference type="VEuPathDB" id="FungiDB:M747DRAFT_362614"/>
<proteinExistence type="predicted"/>
<dbReference type="Gene3D" id="3.30.70.100">
    <property type="match status" value="1"/>
</dbReference>
<evidence type="ECO:0000313" key="2">
    <source>
        <dbReference type="EMBL" id="RDH14543.1"/>
    </source>
</evidence>
<evidence type="ECO:0000313" key="3">
    <source>
        <dbReference type="Proteomes" id="UP000253845"/>
    </source>
</evidence>
<accession>A0A370BG54</accession>
<dbReference type="AlphaFoldDB" id="A0A370BG54"/>
<sequence length="114" mass="13146">MTEVQLIATLRPAPGKETEVYAPYLTLRCLLCDTTHLVEQAEPSCLTFLLTEHHRADGSLEFKVIERWANTNALEHHHNRPWLREMYSTFLEKQILDGPEQIEMLTVIAGFAVR</sequence>
<dbReference type="InterPro" id="IPR011008">
    <property type="entry name" value="Dimeric_a/b-barrel"/>
</dbReference>
<feature type="domain" description="ABM" evidence="1">
    <location>
        <begin position="4"/>
        <end position="104"/>
    </location>
</feature>
<gene>
    <name evidence="2" type="ORF">M747DRAFT_362614</name>
</gene>
<organism evidence="2 3">
    <name type="scientific">Aspergillus niger ATCC 13496</name>
    <dbReference type="NCBI Taxonomy" id="1353008"/>
    <lineage>
        <taxon>Eukaryota</taxon>
        <taxon>Fungi</taxon>
        <taxon>Dikarya</taxon>
        <taxon>Ascomycota</taxon>
        <taxon>Pezizomycotina</taxon>
        <taxon>Eurotiomycetes</taxon>
        <taxon>Eurotiomycetidae</taxon>
        <taxon>Eurotiales</taxon>
        <taxon>Aspergillaceae</taxon>
        <taxon>Aspergillus</taxon>
        <taxon>Aspergillus subgen. Circumdati</taxon>
    </lineage>
</organism>
<dbReference type="Proteomes" id="UP000253845">
    <property type="component" value="Unassembled WGS sequence"/>
</dbReference>
<dbReference type="SUPFAM" id="SSF54909">
    <property type="entry name" value="Dimeric alpha+beta barrel"/>
    <property type="match status" value="1"/>
</dbReference>
<name>A0A370BG54_ASPNG</name>
<dbReference type="EMBL" id="KZ851964">
    <property type="protein sequence ID" value="RDH14543.1"/>
    <property type="molecule type" value="Genomic_DNA"/>
</dbReference>
<evidence type="ECO:0000259" key="1">
    <source>
        <dbReference type="PROSITE" id="PS51725"/>
    </source>
</evidence>